<evidence type="ECO:0000256" key="8">
    <source>
        <dbReference type="ARBA" id="ARBA00022692"/>
    </source>
</evidence>
<feature type="domain" description="Protein kinase" evidence="20">
    <location>
        <begin position="1"/>
        <end position="351"/>
    </location>
</feature>
<evidence type="ECO:0000256" key="11">
    <source>
        <dbReference type="ARBA" id="ARBA00022741"/>
    </source>
</evidence>
<keyword evidence="7" id="KW-0808">Transferase</keyword>
<dbReference type="InterPro" id="IPR032675">
    <property type="entry name" value="LRR_dom_sf"/>
</dbReference>
<proteinExistence type="inferred from homology"/>
<reference evidence="21 22" key="3">
    <citation type="submission" date="2019-11" db="EMBL/GenBank/DDBJ databases">
        <title>A de novo genome assembly of a pear dwarfing rootstock.</title>
        <authorList>
            <person name="Wang F."/>
            <person name="Wang J."/>
            <person name="Li S."/>
            <person name="Zhang Y."/>
            <person name="Fang M."/>
            <person name="Ma L."/>
            <person name="Zhao Y."/>
            <person name="Jiang S."/>
        </authorList>
    </citation>
    <scope>NUCLEOTIDE SEQUENCE [LARGE SCALE GENOMIC DNA]</scope>
    <source>
        <strain evidence="21">S2</strain>
        <tissue evidence="21">Leaf</tissue>
    </source>
</reference>
<evidence type="ECO:0000256" key="5">
    <source>
        <dbReference type="ARBA" id="ARBA00022527"/>
    </source>
</evidence>
<dbReference type="OrthoDB" id="676979at2759"/>
<evidence type="ECO:0000256" key="10">
    <source>
        <dbReference type="ARBA" id="ARBA00022737"/>
    </source>
</evidence>
<keyword evidence="11" id="KW-0547">Nucleotide-binding</keyword>
<evidence type="ECO:0000313" key="21">
    <source>
        <dbReference type="EMBL" id="KAB2602331.1"/>
    </source>
</evidence>
<dbReference type="InterPro" id="IPR011009">
    <property type="entry name" value="Kinase-like_dom_sf"/>
</dbReference>
<comment type="catalytic activity">
    <reaction evidence="18">
        <text>L-seryl-[protein] + ATP = O-phospho-L-seryl-[protein] + ADP + H(+)</text>
        <dbReference type="Rhea" id="RHEA:17989"/>
        <dbReference type="Rhea" id="RHEA-COMP:9863"/>
        <dbReference type="Rhea" id="RHEA-COMP:11604"/>
        <dbReference type="ChEBI" id="CHEBI:15378"/>
        <dbReference type="ChEBI" id="CHEBI:29999"/>
        <dbReference type="ChEBI" id="CHEBI:30616"/>
        <dbReference type="ChEBI" id="CHEBI:83421"/>
        <dbReference type="ChEBI" id="CHEBI:456216"/>
        <dbReference type="EC" id="2.7.11.1"/>
    </reaction>
</comment>
<evidence type="ECO:0000313" key="22">
    <source>
        <dbReference type="Proteomes" id="UP000327157"/>
    </source>
</evidence>
<dbReference type="EMBL" id="SMOL01000695">
    <property type="protein sequence ID" value="KAB2602331.1"/>
    <property type="molecule type" value="Genomic_DNA"/>
</dbReference>
<keyword evidence="13" id="KW-0067">ATP-binding</keyword>
<keyword evidence="4" id="KW-0134">Cell wall</keyword>
<organism evidence="21 22">
    <name type="scientific">Pyrus ussuriensis x Pyrus communis</name>
    <dbReference type="NCBI Taxonomy" id="2448454"/>
    <lineage>
        <taxon>Eukaryota</taxon>
        <taxon>Viridiplantae</taxon>
        <taxon>Streptophyta</taxon>
        <taxon>Embryophyta</taxon>
        <taxon>Tracheophyta</taxon>
        <taxon>Spermatophyta</taxon>
        <taxon>Magnoliopsida</taxon>
        <taxon>eudicotyledons</taxon>
        <taxon>Gunneridae</taxon>
        <taxon>Pentapetalae</taxon>
        <taxon>rosids</taxon>
        <taxon>fabids</taxon>
        <taxon>Rosales</taxon>
        <taxon>Rosaceae</taxon>
        <taxon>Amygdaloideae</taxon>
        <taxon>Maleae</taxon>
        <taxon>Pyrus</taxon>
    </lineage>
</organism>
<keyword evidence="14" id="KW-1133">Transmembrane helix</keyword>
<dbReference type="Pfam" id="PF08263">
    <property type="entry name" value="LRRNT_2"/>
    <property type="match status" value="1"/>
</dbReference>
<dbReference type="Pfam" id="PF00069">
    <property type="entry name" value="Pkinase"/>
    <property type="match status" value="1"/>
</dbReference>
<evidence type="ECO:0000259" key="20">
    <source>
        <dbReference type="PROSITE" id="PS50011"/>
    </source>
</evidence>
<evidence type="ECO:0000256" key="1">
    <source>
        <dbReference type="ARBA" id="ARBA00004191"/>
    </source>
</evidence>
<keyword evidence="12 21" id="KW-0418">Kinase</keyword>
<evidence type="ECO:0000256" key="6">
    <source>
        <dbReference type="ARBA" id="ARBA00022614"/>
    </source>
</evidence>
<dbReference type="InterPro" id="IPR001611">
    <property type="entry name" value="Leu-rich_rpt"/>
</dbReference>
<evidence type="ECO:0000256" key="2">
    <source>
        <dbReference type="ARBA" id="ARBA00004370"/>
    </source>
</evidence>
<evidence type="ECO:0000256" key="15">
    <source>
        <dbReference type="ARBA" id="ARBA00023136"/>
    </source>
</evidence>
<dbReference type="SUPFAM" id="SSF52058">
    <property type="entry name" value="L domain-like"/>
    <property type="match status" value="1"/>
</dbReference>
<dbReference type="InterPro" id="IPR051420">
    <property type="entry name" value="Ser_Thr_Kinases_DiverseReg"/>
</dbReference>
<evidence type="ECO:0000256" key="16">
    <source>
        <dbReference type="ARBA" id="ARBA00038043"/>
    </source>
</evidence>
<dbReference type="GO" id="GO:0004674">
    <property type="term" value="F:protein serine/threonine kinase activity"/>
    <property type="evidence" value="ECO:0007669"/>
    <property type="project" value="UniProtKB-KW"/>
</dbReference>
<evidence type="ECO:0000256" key="9">
    <source>
        <dbReference type="ARBA" id="ARBA00022729"/>
    </source>
</evidence>
<keyword evidence="8" id="KW-0812">Transmembrane</keyword>
<evidence type="ECO:0000256" key="3">
    <source>
        <dbReference type="ARBA" id="ARBA00012513"/>
    </source>
</evidence>
<keyword evidence="10" id="KW-0677">Repeat</keyword>
<dbReference type="InterPro" id="IPR013210">
    <property type="entry name" value="LRR_N_plant-typ"/>
</dbReference>
<dbReference type="Proteomes" id="UP000327157">
    <property type="component" value="Chromosome 10"/>
</dbReference>
<feature type="signal peptide" evidence="19">
    <location>
        <begin position="1"/>
        <end position="23"/>
    </location>
</feature>
<evidence type="ECO:0000256" key="4">
    <source>
        <dbReference type="ARBA" id="ARBA00022512"/>
    </source>
</evidence>
<evidence type="ECO:0000256" key="17">
    <source>
        <dbReference type="ARBA" id="ARBA00047899"/>
    </source>
</evidence>
<reference evidence="22" key="2">
    <citation type="submission" date="2019-10" db="EMBL/GenBank/DDBJ databases">
        <title>A de novo genome assembly of a pear dwarfing rootstock.</title>
        <authorList>
            <person name="Wang F."/>
            <person name="Wang J."/>
            <person name="Li S."/>
            <person name="Zhang Y."/>
            <person name="Fang M."/>
            <person name="Ma L."/>
            <person name="Zhao Y."/>
            <person name="Jiang S."/>
        </authorList>
    </citation>
    <scope>NUCLEOTIDE SEQUENCE [LARGE SCALE GENOMIC DNA]</scope>
</reference>
<keyword evidence="15" id="KW-0472">Membrane</keyword>
<dbReference type="PANTHER" id="PTHR48005:SF44">
    <property type="entry name" value="MDIS1-INTERACTING RECEPTOR LIKE KINASE 2-LIKE ISOFORM X1"/>
    <property type="match status" value="1"/>
</dbReference>
<dbReference type="EC" id="2.7.11.1" evidence="3"/>
<keyword evidence="21" id="KW-0675">Receptor</keyword>
<protein>
    <recommendedName>
        <fullName evidence="3">non-specific serine/threonine protein kinase</fullName>
        <ecNumber evidence="3">2.7.11.1</ecNumber>
    </recommendedName>
</protein>
<keyword evidence="4" id="KW-0964">Secreted</keyword>
<evidence type="ECO:0000256" key="7">
    <source>
        <dbReference type="ARBA" id="ARBA00022679"/>
    </source>
</evidence>
<name>A0A5N5FKZ2_9ROSA</name>
<evidence type="ECO:0000256" key="12">
    <source>
        <dbReference type="ARBA" id="ARBA00022777"/>
    </source>
</evidence>
<keyword evidence="22" id="KW-1185">Reference proteome</keyword>
<dbReference type="GO" id="GO:0016020">
    <property type="term" value="C:membrane"/>
    <property type="evidence" value="ECO:0007669"/>
    <property type="project" value="UniProtKB-SubCell"/>
</dbReference>
<comment type="catalytic activity">
    <reaction evidence="17">
        <text>L-threonyl-[protein] + ATP = O-phospho-L-threonyl-[protein] + ADP + H(+)</text>
        <dbReference type="Rhea" id="RHEA:46608"/>
        <dbReference type="Rhea" id="RHEA-COMP:11060"/>
        <dbReference type="Rhea" id="RHEA-COMP:11605"/>
        <dbReference type="ChEBI" id="CHEBI:15378"/>
        <dbReference type="ChEBI" id="CHEBI:30013"/>
        <dbReference type="ChEBI" id="CHEBI:30616"/>
        <dbReference type="ChEBI" id="CHEBI:61977"/>
        <dbReference type="ChEBI" id="CHEBI:456216"/>
        <dbReference type="EC" id="2.7.11.1"/>
    </reaction>
</comment>
<evidence type="ECO:0000256" key="13">
    <source>
        <dbReference type="ARBA" id="ARBA00022840"/>
    </source>
</evidence>
<dbReference type="Gene3D" id="3.80.10.10">
    <property type="entry name" value="Ribonuclease Inhibitor"/>
    <property type="match status" value="1"/>
</dbReference>
<dbReference type="InterPro" id="IPR000719">
    <property type="entry name" value="Prot_kinase_dom"/>
</dbReference>
<evidence type="ECO:0000256" key="18">
    <source>
        <dbReference type="ARBA" id="ARBA00048679"/>
    </source>
</evidence>
<keyword evidence="5" id="KW-0723">Serine/threonine-protein kinase</keyword>
<dbReference type="SUPFAM" id="SSF56112">
    <property type="entry name" value="Protein kinase-like (PK-like)"/>
    <property type="match status" value="1"/>
</dbReference>
<comment type="subcellular location">
    <subcellularLocation>
        <location evidence="2">Membrane</location>
    </subcellularLocation>
    <subcellularLocation>
        <location evidence="1">Secreted</location>
        <location evidence="1">Cell wall</location>
    </subcellularLocation>
</comment>
<reference evidence="21 22" key="1">
    <citation type="submission" date="2019-09" db="EMBL/GenBank/DDBJ databases">
        <authorList>
            <person name="Ou C."/>
        </authorList>
    </citation>
    <scope>NUCLEOTIDE SEQUENCE [LARGE SCALE GENOMIC DNA]</scope>
    <source>
        <strain evidence="21">S2</strain>
        <tissue evidence="21">Leaf</tissue>
    </source>
</reference>
<evidence type="ECO:0000256" key="14">
    <source>
        <dbReference type="ARBA" id="ARBA00022989"/>
    </source>
</evidence>
<sequence length="352" mass="39597">MKGIGNFLLLLHIFLLFLLQSNAIISSPKTQAEALISWKNSFVSPPPTLNSWSFTNLDNLCNWTAILCYHNTKTVTEIDLSNFNIVLALSRFNFTLFLNLTHFNLNDNRFTWLIPSAIGNLTKLTILDFGNNFFLQEIPAGIGKLADLEYLSFFSNNPNDTIPYQLSNLKKVKCLLFGGNYLRILDSSKFSSMPSLKYLDLFLNFIAIWVLFKGGLHIQARLSNFGTARLLSTDSSNWTNIVGSIGYMAPELAFTIRVTDKCDIYSFGVVTLKVLMGKHPGNMLESQLLESSKSLKNNAELLLKDLLDRRLEPPTNELAKVVVLVMSLAMACIRTSPRSRPTMFFVSQKLLA</sequence>
<evidence type="ECO:0000256" key="19">
    <source>
        <dbReference type="SAM" id="SignalP"/>
    </source>
</evidence>
<comment type="similarity">
    <text evidence="16">Belongs to the polygalacturonase-inhibiting protein family.</text>
</comment>
<accession>A0A5N5FKZ2</accession>
<dbReference type="PROSITE" id="PS50011">
    <property type="entry name" value="PROTEIN_KINASE_DOM"/>
    <property type="match status" value="1"/>
</dbReference>
<gene>
    <name evidence="21" type="ORF">D8674_003336</name>
</gene>
<keyword evidence="6" id="KW-0433">Leucine-rich repeat</keyword>
<feature type="chain" id="PRO_5024330837" description="non-specific serine/threonine protein kinase" evidence="19">
    <location>
        <begin position="24"/>
        <end position="352"/>
    </location>
</feature>
<keyword evidence="9 19" id="KW-0732">Signal</keyword>
<comment type="caution">
    <text evidence="21">The sequence shown here is derived from an EMBL/GenBank/DDBJ whole genome shotgun (WGS) entry which is preliminary data.</text>
</comment>
<dbReference type="Pfam" id="PF00560">
    <property type="entry name" value="LRR_1"/>
    <property type="match status" value="2"/>
</dbReference>
<dbReference type="AlphaFoldDB" id="A0A5N5FKZ2"/>
<dbReference type="PANTHER" id="PTHR48005">
    <property type="entry name" value="LEUCINE RICH REPEAT KINASE 2"/>
    <property type="match status" value="1"/>
</dbReference>
<dbReference type="Gene3D" id="1.10.510.10">
    <property type="entry name" value="Transferase(Phosphotransferase) domain 1"/>
    <property type="match status" value="1"/>
</dbReference>
<dbReference type="FunFam" id="3.80.10.10:FF:000400">
    <property type="entry name" value="Nuclear pore complex protein NUP107"/>
    <property type="match status" value="1"/>
</dbReference>
<dbReference type="GO" id="GO:0005524">
    <property type="term" value="F:ATP binding"/>
    <property type="evidence" value="ECO:0007669"/>
    <property type="project" value="UniProtKB-KW"/>
</dbReference>